<evidence type="ECO:0000256" key="3">
    <source>
        <dbReference type="ARBA" id="ARBA00022763"/>
    </source>
</evidence>
<dbReference type="GO" id="GO:0031297">
    <property type="term" value="P:replication fork processing"/>
    <property type="evidence" value="ECO:0007669"/>
    <property type="project" value="TreeGrafter"/>
</dbReference>
<comment type="caution">
    <text evidence="8">The sequence shown here is derived from an EMBL/GenBank/DDBJ whole genome shotgun (WGS) entry which is preliminary data.</text>
</comment>
<evidence type="ECO:0000256" key="5">
    <source>
        <dbReference type="ARBA" id="ARBA00023204"/>
    </source>
</evidence>
<gene>
    <name evidence="8" type="ORF">LTR97_002742</name>
</gene>
<dbReference type="CDD" id="cd22921">
    <property type="entry name" value="HFD_CENP-X"/>
    <property type="match status" value="1"/>
</dbReference>
<dbReference type="GO" id="GO:0071821">
    <property type="term" value="C:FANCM-MHF complex"/>
    <property type="evidence" value="ECO:0007669"/>
    <property type="project" value="TreeGrafter"/>
</dbReference>
<keyword evidence="4" id="KW-0238">DNA-binding</keyword>
<keyword evidence="6" id="KW-0539">Nucleus</keyword>
<name>A0AAN7WF72_9PEZI</name>
<dbReference type="GO" id="GO:0006281">
    <property type="term" value="P:DNA repair"/>
    <property type="evidence" value="ECO:0007669"/>
    <property type="project" value="UniProtKB-KW"/>
</dbReference>
<dbReference type="GO" id="GO:0000712">
    <property type="term" value="P:resolution of meiotic recombination intermediates"/>
    <property type="evidence" value="ECO:0007669"/>
    <property type="project" value="TreeGrafter"/>
</dbReference>
<feature type="region of interest" description="Disordered" evidence="7">
    <location>
        <begin position="1"/>
        <end position="143"/>
    </location>
</feature>
<dbReference type="Gene3D" id="1.10.20.10">
    <property type="entry name" value="Histone, subunit A"/>
    <property type="match status" value="1"/>
</dbReference>
<comment type="subcellular location">
    <subcellularLocation>
        <location evidence="1">Nucleus</location>
    </subcellularLocation>
</comment>
<keyword evidence="3" id="KW-0227">DNA damage</keyword>
<dbReference type="EMBL" id="JAVRQU010000004">
    <property type="protein sequence ID" value="KAK5703729.1"/>
    <property type="molecule type" value="Genomic_DNA"/>
</dbReference>
<evidence type="ECO:0000256" key="4">
    <source>
        <dbReference type="ARBA" id="ARBA00023125"/>
    </source>
</evidence>
<evidence type="ECO:0000313" key="8">
    <source>
        <dbReference type="EMBL" id="KAK5703729.1"/>
    </source>
</evidence>
<protein>
    <submittedName>
        <fullName evidence="8">Uncharacterized protein</fullName>
    </submittedName>
</protein>
<feature type="compositionally biased region" description="Polar residues" evidence="7">
    <location>
        <begin position="30"/>
        <end position="48"/>
    </location>
</feature>
<comment type="similarity">
    <text evidence="2">Belongs to the CENP-X/MHF2 family.</text>
</comment>
<feature type="compositionally biased region" description="Basic and acidic residues" evidence="7">
    <location>
        <begin position="1"/>
        <end position="12"/>
    </location>
</feature>
<evidence type="ECO:0000313" key="9">
    <source>
        <dbReference type="Proteomes" id="UP001310594"/>
    </source>
</evidence>
<organism evidence="8 9">
    <name type="scientific">Elasticomyces elasticus</name>
    <dbReference type="NCBI Taxonomy" id="574655"/>
    <lineage>
        <taxon>Eukaryota</taxon>
        <taxon>Fungi</taxon>
        <taxon>Dikarya</taxon>
        <taxon>Ascomycota</taxon>
        <taxon>Pezizomycotina</taxon>
        <taxon>Dothideomycetes</taxon>
        <taxon>Dothideomycetidae</taxon>
        <taxon>Mycosphaerellales</taxon>
        <taxon>Teratosphaeriaceae</taxon>
        <taxon>Elasticomyces</taxon>
    </lineage>
</organism>
<dbReference type="GO" id="GO:0051382">
    <property type="term" value="P:kinetochore assembly"/>
    <property type="evidence" value="ECO:0007669"/>
    <property type="project" value="InterPro"/>
</dbReference>
<evidence type="ECO:0000256" key="1">
    <source>
        <dbReference type="ARBA" id="ARBA00004123"/>
    </source>
</evidence>
<dbReference type="InterPro" id="IPR009072">
    <property type="entry name" value="Histone-fold"/>
</dbReference>
<keyword evidence="5" id="KW-0234">DNA repair</keyword>
<dbReference type="PANTHER" id="PTHR28680">
    <property type="entry name" value="CENTROMERE PROTEIN X"/>
    <property type="match status" value="1"/>
</dbReference>
<evidence type="ECO:0000256" key="7">
    <source>
        <dbReference type="SAM" id="MobiDB-lite"/>
    </source>
</evidence>
<accession>A0AAN7WF72</accession>
<dbReference type="PANTHER" id="PTHR28680:SF1">
    <property type="entry name" value="CENTROMERE PROTEIN X"/>
    <property type="match status" value="1"/>
</dbReference>
<sequence length="225" mass="24631">MPRMPPRKEPKEAVVYPASKRKAPAFKPQRPSQKQKTNEDSQPPTSRPSAAFSKAIRRASLESKDEDEEVAGASDSSDEDLANNPLATTKAKPTKKAAKTIALATKRKAAPTLSISSDDEPRHSSPPPAIDEPPAPTQLSDPTQIPQPLLIRLLHEGFASQDTKIDKHALQIVQKYLEIFAREAIARTAMQKKELAEKGEVDAADAGWLELEDLERVAPGMLLDF</sequence>
<dbReference type="InterPro" id="IPR018552">
    <property type="entry name" value="CENP-X"/>
</dbReference>
<dbReference type="GO" id="GO:0003677">
    <property type="term" value="F:DNA binding"/>
    <property type="evidence" value="ECO:0007669"/>
    <property type="project" value="UniProtKB-KW"/>
</dbReference>
<dbReference type="Proteomes" id="UP001310594">
    <property type="component" value="Unassembled WGS sequence"/>
</dbReference>
<proteinExistence type="inferred from homology"/>
<reference evidence="8" key="1">
    <citation type="submission" date="2023-08" db="EMBL/GenBank/DDBJ databases">
        <title>Black Yeasts Isolated from many extreme environments.</title>
        <authorList>
            <person name="Coleine C."/>
            <person name="Stajich J.E."/>
            <person name="Selbmann L."/>
        </authorList>
    </citation>
    <scope>NUCLEOTIDE SEQUENCE</scope>
    <source>
        <strain evidence="8">CCFEE 5810</strain>
    </source>
</reference>
<dbReference type="GO" id="GO:0046982">
    <property type="term" value="F:protein heterodimerization activity"/>
    <property type="evidence" value="ECO:0007669"/>
    <property type="project" value="InterPro"/>
</dbReference>
<feature type="compositionally biased region" description="Pro residues" evidence="7">
    <location>
        <begin position="124"/>
        <end position="136"/>
    </location>
</feature>
<feature type="compositionally biased region" description="Acidic residues" evidence="7">
    <location>
        <begin position="64"/>
        <end position="81"/>
    </location>
</feature>
<dbReference type="Pfam" id="PF09415">
    <property type="entry name" value="CENP-X"/>
    <property type="match status" value="1"/>
</dbReference>
<evidence type="ECO:0000256" key="6">
    <source>
        <dbReference type="ARBA" id="ARBA00023242"/>
    </source>
</evidence>
<evidence type="ECO:0000256" key="2">
    <source>
        <dbReference type="ARBA" id="ARBA00009359"/>
    </source>
</evidence>
<dbReference type="AlphaFoldDB" id="A0AAN7WF72"/>